<feature type="domain" description="RNB" evidence="2">
    <location>
        <begin position="587"/>
        <end position="966"/>
    </location>
</feature>
<dbReference type="Proteomes" id="UP000198372">
    <property type="component" value="Unassembled WGS sequence"/>
</dbReference>
<keyword evidence="4" id="KW-1185">Reference proteome</keyword>
<feature type="compositionally biased region" description="Low complexity" evidence="1">
    <location>
        <begin position="31"/>
        <end position="41"/>
    </location>
</feature>
<dbReference type="GO" id="GO:0003723">
    <property type="term" value="F:RNA binding"/>
    <property type="evidence" value="ECO:0007669"/>
    <property type="project" value="InterPro"/>
</dbReference>
<proteinExistence type="predicted"/>
<dbReference type="GO" id="GO:0000932">
    <property type="term" value="C:P-body"/>
    <property type="evidence" value="ECO:0007669"/>
    <property type="project" value="TreeGrafter"/>
</dbReference>
<dbReference type="SUPFAM" id="SSF50249">
    <property type="entry name" value="Nucleic acid-binding proteins"/>
    <property type="match status" value="1"/>
</dbReference>
<dbReference type="STRING" id="269621.A0A238FQK9"/>
<evidence type="ECO:0000256" key="1">
    <source>
        <dbReference type="SAM" id="MobiDB-lite"/>
    </source>
</evidence>
<gene>
    <name evidence="3" type="ORF">BQ2448_7414</name>
</gene>
<reference evidence="4" key="1">
    <citation type="submission" date="2016-09" db="EMBL/GenBank/DDBJ databases">
        <authorList>
            <person name="Jeantristanb JTB J.-T."/>
            <person name="Ricardo R."/>
        </authorList>
    </citation>
    <scope>NUCLEOTIDE SEQUENCE [LARGE SCALE GENOMIC DNA]</scope>
</reference>
<dbReference type="PANTHER" id="PTHR23355:SF65">
    <property type="entry name" value="EXORIBONUCLEASE CYT-4, PUTATIVE (AFU_ORTHOLOGUE AFUA_7G01550)-RELATED"/>
    <property type="match status" value="1"/>
</dbReference>
<dbReference type="Pfam" id="PF00773">
    <property type="entry name" value="RNB"/>
    <property type="match status" value="1"/>
</dbReference>
<name>A0A238FQK9_9BASI</name>
<dbReference type="EMBL" id="FMSP01000018">
    <property type="protein sequence ID" value="SCV73488.1"/>
    <property type="molecule type" value="Genomic_DNA"/>
</dbReference>
<dbReference type="SMART" id="SM00955">
    <property type="entry name" value="RNB"/>
    <property type="match status" value="1"/>
</dbReference>
<dbReference type="GO" id="GO:0000175">
    <property type="term" value="F:3'-5'-RNA exonuclease activity"/>
    <property type="evidence" value="ECO:0007669"/>
    <property type="project" value="TreeGrafter"/>
</dbReference>
<dbReference type="PANTHER" id="PTHR23355">
    <property type="entry name" value="RIBONUCLEASE"/>
    <property type="match status" value="1"/>
</dbReference>
<evidence type="ECO:0000259" key="2">
    <source>
        <dbReference type="SMART" id="SM00955"/>
    </source>
</evidence>
<dbReference type="GO" id="GO:0006402">
    <property type="term" value="P:mRNA catabolic process"/>
    <property type="evidence" value="ECO:0007669"/>
    <property type="project" value="TreeGrafter"/>
</dbReference>
<dbReference type="InterPro" id="IPR050180">
    <property type="entry name" value="RNR_Ribonuclease"/>
</dbReference>
<feature type="region of interest" description="Disordered" evidence="1">
    <location>
        <begin position="729"/>
        <end position="768"/>
    </location>
</feature>
<protein>
    <submittedName>
        <fullName evidence="3">BQ2448_7414 protein</fullName>
    </submittedName>
</protein>
<evidence type="ECO:0000313" key="4">
    <source>
        <dbReference type="Proteomes" id="UP000198372"/>
    </source>
</evidence>
<dbReference type="InterPro" id="IPR012340">
    <property type="entry name" value="NA-bd_OB-fold"/>
</dbReference>
<dbReference type="InterPro" id="IPR001900">
    <property type="entry name" value="RNase_II/R"/>
</dbReference>
<feature type="region of interest" description="Disordered" evidence="1">
    <location>
        <begin position="14"/>
        <end position="80"/>
    </location>
</feature>
<accession>A0A238FQK9</accession>
<dbReference type="OrthoDB" id="2285229at2759"/>
<feature type="compositionally biased region" description="Polar residues" evidence="1">
    <location>
        <begin position="42"/>
        <end position="51"/>
    </location>
</feature>
<evidence type="ECO:0000313" key="3">
    <source>
        <dbReference type="EMBL" id="SCV73488.1"/>
    </source>
</evidence>
<dbReference type="AlphaFoldDB" id="A0A238FQK9"/>
<organism evidence="3 4">
    <name type="scientific">Microbotryum intermedium</name>
    <dbReference type="NCBI Taxonomy" id="269621"/>
    <lineage>
        <taxon>Eukaryota</taxon>
        <taxon>Fungi</taxon>
        <taxon>Dikarya</taxon>
        <taxon>Basidiomycota</taxon>
        <taxon>Pucciniomycotina</taxon>
        <taxon>Microbotryomycetes</taxon>
        <taxon>Microbotryales</taxon>
        <taxon>Microbotryaceae</taxon>
        <taxon>Microbotryum</taxon>
    </lineage>
</organism>
<sequence>MLATTPRQGWRYSIKVSSNPVGTTRERVRSRPLSSSSSSRSTLPAPQQRSILASPARRELDQSGATPPNPSKSDRELPGGITTLHQRVLDRTIRAAINGHAELHNRDTSRSHTKVYTQYGWDCTPSRTNQSRVAHDLKRRSAPLSSQYLAGSPRRSFASSAPPSAAVAVPFIATPTQANRSDMHRSTLSNDIASMRPAPALRRSRKDTLRTAKSSDQDLPADAVLSPGCWVESMDNGVPTDGVFLGKSDESHGQLLILSSLGVADYQAIKQDSITCIVPRFINSALAQRCLLLNPADSSVLPIVQSLRQFSVRIEDQTRSLIALGALRLYELCRSCAQTPKSIDCRTALELLGYAGEHTPEVQLAMHRLMMQDAEHFVADPASMRTTGTFQLRPHEEVETLGTVRSWVRQRSQPIMDFVDRAVRVRQNGMLQCAASSSIGRETALLKDPSPHILWNKNDLRILEFLRFSAETPRALQLNPYLSTTPSIIKLVDDASNRLSSSGVTQKESKRDLPQGETINRLRVYTFLAELGALPPWENWVVQESRSLLQPWDTTSARLEKETHACQPSSSRARSPFSIIDGLDDVRHDFGTLNVYTIDDDGARELDDGISIEPAPLSGTGAKTWWVHVHIADPTALLSPEHSISQAARTRVQTEYFPERTWSMLPSFLIDEGRLSLGAHNGGVQRTMSFSTRMDELGRIEDCKVTAGVVRSVKRYTYAAVNAMLGHAAASSPPTRLEYPRPGDATSHPQPSVQLRETDDDELATNTPDQVKTDLAVLHKLARALLCRRADNNALFWQFPSSTTTVAPPPGATWRTPSRPTFYSQSPLVTLHLPAAPKNLEWSATPLGPAQTLVSEAMVAANRTAAKFCVERGLPMPFRVQDAPRVSSTSSLANILALRDPETGEANASDIVRLGIDFLPSKTQAEPGVHWPMGIRDSSGYVRVTSPLRRYSDLFSHWQLKSVLSPRAVSPMFSHHQVQSYAREFDASQKQRARLSKNAENFWAMYVLRHKFQAAQASLRQGSRLDDRDPYTFFHTHGLTALALRASSRSEIEGSWRQPVLLRELGLRGTLISYTATDAIATGDIRPVTIQSVDHRVLVEPRVG</sequence>